<dbReference type="Pfam" id="PF01585">
    <property type="entry name" value="G-patch"/>
    <property type="match status" value="1"/>
</dbReference>
<dbReference type="PROSITE" id="PS50088">
    <property type="entry name" value="ANK_REPEAT"/>
    <property type="match status" value="1"/>
</dbReference>
<dbReference type="PROSITE" id="PS50297">
    <property type="entry name" value="ANK_REP_REGION"/>
    <property type="match status" value="1"/>
</dbReference>
<dbReference type="STRING" id="166423.A0A0M9A145"/>
<organism evidence="4 5">
    <name type="scientific">Melipona quadrifasciata</name>
    <dbReference type="NCBI Taxonomy" id="166423"/>
    <lineage>
        <taxon>Eukaryota</taxon>
        <taxon>Metazoa</taxon>
        <taxon>Ecdysozoa</taxon>
        <taxon>Arthropoda</taxon>
        <taxon>Hexapoda</taxon>
        <taxon>Insecta</taxon>
        <taxon>Pterygota</taxon>
        <taxon>Neoptera</taxon>
        <taxon>Endopterygota</taxon>
        <taxon>Hymenoptera</taxon>
        <taxon>Apocrita</taxon>
        <taxon>Aculeata</taxon>
        <taxon>Apoidea</taxon>
        <taxon>Anthophila</taxon>
        <taxon>Apidae</taxon>
        <taxon>Melipona</taxon>
    </lineage>
</organism>
<keyword evidence="1" id="KW-0040">ANK repeat</keyword>
<sequence>MLKQNNFSHNIDVTWKTFVRESCDVPTVSTQKKDYCLDFQKDEARKAYEEIINEKSDVAFQPEHRHCKTKRFNNQSVSSNERTKNNQTPTEKVTINAILKAVEQKDLKYLSKYVTWENVNLTDDFGWTPLMSAAYCGHLDVIEFLLNLGANRKARERSGLTAAQLALKKNYLNIVALLKKRSEPTSNKTAETLTNISETNVDVSLQMRQELLSNDDRKECSNEETGFYCKICKVNFYQTIWKEHETSTLHIFNSKPTLTNIMYGISKQNKGYQMLLNYGWDEQVGLGPTGTGMKYPIKTCLKSDRKGIGMSNEKEYRVTHFKPGDTTAVGDHKQKCLKKKDREKLLNREMKFNEQKALEHIQQVEEKANEILTDRQEVIALDKKRNNDRVGMRALQKENCGKTWITIGSLLVKMPSKTAEELLVQDQRECDIEINKLRSNLKVKVNELRDLELNPPVPGLMLQPMSYQELSAIKQILGQNS</sequence>
<dbReference type="Proteomes" id="UP000053105">
    <property type="component" value="Unassembled WGS sequence"/>
</dbReference>
<reference evidence="4 5" key="1">
    <citation type="submission" date="2015-07" db="EMBL/GenBank/DDBJ databases">
        <title>The genome of Melipona quadrifasciata.</title>
        <authorList>
            <person name="Pan H."/>
            <person name="Kapheim K."/>
        </authorList>
    </citation>
    <scope>NUCLEOTIDE SEQUENCE [LARGE SCALE GENOMIC DNA]</scope>
    <source>
        <strain evidence="4">0111107301</strain>
        <tissue evidence="4">Whole body</tissue>
    </source>
</reference>
<dbReference type="PANTHER" id="PTHR20923">
    <property type="entry name" value="BAT4 PROTEIN-RELATED"/>
    <property type="match status" value="1"/>
</dbReference>
<feature type="region of interest" description="Disordered" evidence="2">
    <location>
        <begin position="70"/>
        <end position="89"/>
    </location>
</feature>
<evidence type="ECO:0000256" key="2">
    <source>
        <dbReference type="SAM" id="MobiDB-lite"/>
    </source>
</evidence>
<evidence type="ECO:0000313" key="4">
    <source>
        <dbReference type="EMBL" id="KOX74236.1"/>
    </source>
</evidence>
<keyword evidence="5" id="KW-1185">Reference proteome</keyword>
<dbReference type="InterPro" id="IPR002110">
    <property type="entry name" value="Ankyrin_rpt"/>
</dbReference>
<dbReference type="SMART" id="SM00248">
    <property type="entry name" value="ANK"/>
    <property type="match status" value="2"/>
</dbReference>
<accession>A0A0M9A145</accession>
<gene>
    <name evidence="4" type="ORF">WN51_13587</name>
</gene>
<name>A0A0M9A145_9HYME</name>
<dbReference type="SMART" id="SM00443">
    <property type="entry name" value="G_patch"/>
    <property type="match status" value="1"/>
</dbReference>
<dbReference type="CDD" id="cd22860">
    <property type="entry name" value="PDRG1"/>
    <property type="match status" value="1"/>
</dbReference>
<dbReference type="EMBL" id="KQ435793">
    <property type="protein sequence ID" value="KOX74236.1"/>
    <property type="molecule type" value="Genomic_DNA"/>
</dbReference>
<feature type="domain" description="G-patch" evidence="3">
    <location>
        <begin position="267"/>
        <end position="313"/>
    </location>
</feature>
<dbReference type="InterPro" id="IPR036770">
    <property type="entry name" value="Ankyrin_rpt-contain_sf"/>
</dbReference>
<dbReference type="Pfam" id="PF12796">
    <property type="entry name" value="Ank_2"/>
    <property type="match status" value="1"/>
</dbReference>
<dbReference type="OrthoDB" id="20282at2759"/>
<evidence type="ECO:0000313" key="5">
    <source>
        <dbReference type="Proteomes" id="UP000053105"/>
    </source>
</evidence>
<dbReference type="SUPFAM" id="SSF48403">
    <property type="entry name" value="Ankyrin repeat"/>
    <property type="match status" value="1"/>
</dbReference>
<protein>
    <submittedName>
        <fullName evidence="4">G patch domain and ankyrin repeat-containing protein 1 like protein</fullName>
    </submittedName>
</protein>
<evidence type="ECO:0000259" key="3">
    <source>
        <dbReference type="PROSITE" id="PS50174"/>
    </source>
</evidence>
<dbReference type="Gene3D" id="1.25.40.20">
    <property type="entry name" value="Ankyrin repeat-containing domain"/>
    <property type="match status" value="1"/>
</dbReference>
<dbReference type="InterPro" id="IPR000467">
    <property type="entry name" value="G_patch_dom"/>
</dbReference>
<feature type="compositionally biased region" description="Polar residues" evidence="2">
    <location>
        <begin position="72"/>
        <end position="89"/>
    </location>
</feature>
<dbReference type="PANTHER" id="PTHR20923:SF1">
    <property type="entry name" value="G PATCH DOMAIN AND ANKYRIN REPEAT-CONTAINING PROTEIN 1"/>
    <property type="match status" value="1"/>
</dbReference>
<proteinExistence type="predicted"/>
<dbReference type="GO" id="GO:0003676">
    <property type="term" value="F:nucleic acid binding"/>
    <property type="evidence" value="ECO:0007669"/>
    <property type="project" value="InterPro"/>
</dbReference>
<dbReference type="InterPro" id="IPR039146">
    <property type="entry name" value="GPANK1"/>
</dbReference>
<dbReference type="AlphaFoldDB" id="A0A0M9A145"/>
<dbReference type="PROSITE" id="PS50174">
    <property type="entry name" value="G_PATCH"/>
    <property type="match status" value="1"/>
</dbReference>
<evidence type="ECO:0000256" key="1">
    <source>
        <dbReference type="PROSITE-ProRule" id="PRU00023"/>
    </source>
</evidence>
<feature type="repeat" description="ANK" evidence="1">
    <location>
        <begin position="125"/>
        <end position="157"/>
    </location>
</feature>